<keyword evidence="2" id="KW-1185">Reference proteome</keyword>
<sequence length="91" mass="10351">MRYPLTMIRLTALKTFKKPNRKHMAKANFISGNAENVKINTENKYATLSTVVTDESGKMVIVERKLTPITVKAQSNLQEMLKNFDEAFNST</sequence>
<name>A0AAV4TQG6_CAEEX</name>
<evidence type="ECO:0000313" key="1">
    <source>
        <dbReference type="EMBL" id="GIY48735.1"/>
    </source>
</evidence>
<dbReference type="EMBL" id="BPLR01011746">
    <property type="protein sequence ID" value="GIY48735.1"/>
    <property type="molecule type" value="Genomic_DNA"/>
</dbReference>
<organism evidence="1 2">
    <name type="scientific">Caerostris extrusa</name>
    <name type="common">Bark spider</name>
    <name type="synonym">Caerostris bankana</name>
    <dbReference type="NCBI Taxonomy" id="172846"/>
    <lineage>
        <taxon>Eukaryota</taxon>
        <taxon>Metazoa</taxon>
        <taxon>Ecdysozoa</taxon>
        <taxon>Arthropoda</taxon>
        <taxon>Chelicerata</taxon>
        <taxon>Arachnida</taxon>
        <taxon>Araneae</taxon>
        <taxon>Araneomorphae</taxon>
        <taxon>Entelegynae</taxon>
        <taxon>Araneoidea</taxon>
        <taxon>Araneidae</taxon>
        <taxon>Caerostris</taxon>
    </lineage>
</organism>
<gene>
    <name evidence="1" type="ORF">CEXT_465421</name>
</gene>
<reference evidence="1 2" key="1">
    <citation type="submission" date="2021-06" db="EMBL/GenBank/DDBJ databases">
        <title>Caerostris extrusa draft genome.</title>
        <authorList>
            <person name="Kono N."/>
            <person name="Arakawa K."/>
        </authorList>
    </citation>
    <scope>NUCLEOTIDE SEQUENCE [LARGE SCALE GENOMIC DNA]</scope>
</reference>
<protein>
    <submittedName>
        <fullName evidence="1">Uncharacterized protein</fullName>
    </submittedName>
</protein>
<proteinExistence type="predicted"/>
<dbReference type="Proteomes" id="UP001054945">
    <property type="component" value="Unassembled WGS sequence"/>
</dbReference>
<dbReference type="AlphaFoldDB" id="A0AAV4TQG6"/>
<evidence type="ECO:0000313" key="2">
    <source>
        <dbReference type="Proteomes" id="UP001054945"/>
    </source>
</evidence>
<accession>A0AAV4TQG6</accession>
<comment type="caution">
    <text evidence="1">The sequence shown here is derived from an EMBL/GenBank/DDBJ whole genome shotgun (WGS) entry which is preliminary data.</text>
</comment>